<sequence>MDNTLHSQLQKIPSDPGIYQYYDSNGRLLYVGKAKNLKKRVRSYFTKECMPNPKNSLRIQHMVAQIASVHTLVVANEHEALILENSFIKSQNPKYNILLRDDKTYPYITINLSDCYPRFSITRRIIRHKDTLYFGPYPKGAKEILQSLYELFPLVQQASCLKGKKPCLYYQIGKCLGVCSIKDSQTKAKYNSYVQQAIMLMRNTNKMQKALESKMFSFAEKELFEQAKICKDCIDVLQEVKQFCAVDMKKLYNADVYSFVLQGNHGILLKLFVRDGKVVSTHHQFVKPNLPERYYANKDNPTSPLQKEFMCEELLHEELACEIYTQALLKILKEGSLCDDIILADISTTSLAILKDSMPELSSKLFAPQKGEKLRLATLARTNALHILTHKTNMYAKQDQILTGIKELFALDHEITSIEVFDTSHHSASFIVGGMISYMDYDFYKPGYRHYNLSGKDEYSQMREMLTKRAQSFDKNPAPSLWLLDGGLAQINLALDILESSGARVSVLAIAKEKRDFKAYRAKGHAKDIVRSKNLEFRLQGNDLRLQFLQKLRDEAHRFAITFHRNKKVKHINNE</sequence>
<keyword evidence="2" id="KW-0227">DNA damage</keyword>
<dbReference type="Pfam" id="PF01541">
    <property type="entry name" value="GIY-YIG"/>
    <property type="match status" value="1"/>
</dbReference>
<dbReference type="InterPro" id="IPR047296">
    <property type="entry name" value="GIY-YIG_UvrC_Cho"/>
</dbReference>
<dbReference type="EMBL" id="JRPL02000017">
    <property type="protein sequence ID" value="TLD82616.1"/>
    <property type="molecule type" value="Genomic_DNA"/>
</dbReference>
<evidence type="ECO:0000259" key="8">
    <source>
        <dbReference type="PROSITE" id="PS50165"/>
    </source>
</evidence>
<comment type="caution">
    <text evidence="9">The sequence shown here is derived from an EMBL/GenBank/DDBJ whole genome shotgun (WGS) entry which is preliminary data.</text>
</comment>
<dbReference type="GO" id="GO:0009432">
    <property type="term" value="P:SOS response"/>
    <property type="evidence" value="ECO:0007669"/>
    <property type="project" value="UniProtKB-KW"/>
</dbReference>
<keyword evidence="1" id="KW-0963">Cytoplasm</keyword>
<proteinExistence type="predicted"/>
<dbReference type="Pfam" id="PF08459">
    <property type="entry name" value="UvrC_RNaseH_dom"/>
    <property type="match status" value="1"/>
</dbReference>
<keyword evidence="6" id="KW-0742">SOS response</keyword>
<dbReference type="GO" id="GO:0009381">
    <property type="term" value="F:excinuclease ABC activity"/>
    <property type="evidence" value="ECO:0007669"/>
    <property type="project" value="InterPro"/>
</dbReference>
<evidence type="ECO:0000259" key="7">
    <source>
        <dbReference type="PROSITE" id="PS50164"/>
    </source>
</evidence>
<dbReference type="InterPro" id="IPR035901">
    <property type="entry name" value="GIY-YIG_endonuc_sf"/>
</dbReference>
<evidence type="ECO:0000256" key="4">
    <source>
        <dbReference type="ARBA" id="ARBA00022881"/>
    </source>
</evidence>
<evidence type="ECO:0000256" key="3">
    <source>
        <dbReference type="ARBA" id="ARBA00022769"/>
    </source>
</evidence>
<dbReference type="PANTHER" id="PTHR30562:SF1">
    <property type="entry name" value="UVRABC SYSTEM PROTEIN C"/>
    <property type="match status" value="1"/>
</dbReference>
<evidence type="ECO:0000313" key="9">
    <source>
        <dbReference type="EMBL" id="TLD82616.1"/>
    </source>
</evidence>
<feature type="domain" description="UvrC family homology region profile" evidence="8">
    <location>
        <begin position="342"/>
        <end position="498"/>
    </location>
</feature>
<dbReference type="SUPFAM" id="SSF46600">
    <property type="entry name" value="C-terminal UvrC-binding domain of UvrB"/>
    <property type="match status" value="1"/>
</dbReference>
<dbReference type="InterPro" id="IPR050066">
    <property type="entry name" value="UvrABC_protein_C"/>
</dbReference>
<evidence type="ECO:0000256" key="6">
    <source>
        <dbReference type="ARBA" id="ARBA00023236"/>
    </source>
</evidence>
<dbReference type="FunFam" id="3.40.1440.10:FF:000001">
    <property type="entry name" value="UvrABC system protein C"/>
    <property type="match status" value="1"/>
</dbReference>
<keyword evidence="4" id="KW-0267">Excision nuclease</keyword>
<dbReference type="InterPro" id="IPR001162">
    <property type="entry name" value="UvrC_RNase_H_dom"/>
</dbReference>
<feature type="domain" description="GIY-YIG" evidence="7">
    <location>
        <begin position="14"/>
        <end position="97"/>
    </location>
</feature>
<dbReference type="Gene3D" id="3.40.1440.10">
    <property type="entry name" value="GIY-YIG endonuclease"/>
    <property type="match status" value="1"/>
</dbReference>
<gene>
    <name evidence="9" type="ORF">LS81_007225</name>
</gene>
<dbReference type="PROSITE" id="PS50165">
    <property type="entry name" value="UVRC"/>
    <property type="match status" value="1"/>
</dbReference>
<protein>
    <submittedName>
        <fullName evidence="9">Excinuclease ABC subunit UvrC</fullName>
    </submittedName>
</protein>
<evidence type="ECO:0000256" key="2">
    <source>
        <dbReference type="ARBA" id="ARBA00022763"/>
    </source>
</evidence>
<keyword evidence="3" id="KW-0228">DNA excision</keyword>
<reference evidence="9 10" key="1">
    <citation type="journal article" date="2014" name="Genome Announc.">
        <title>Draft genome sequences of eight enterohepatic helicobacter species isolated from both laboratory and wild rodents.</title>
        <authorList>
            <person name="Sheh A."/>
            <person name="Shen Z."/>
            <person name="Fox J.G."/>
        </authorList>
    </citation>
    <scope>NUCLEOTIDE SEQUENCE [LARGE SCALE GENOMIC DNA]</scope>
    <source>
        <strain evidence="9 10">ATCC 700114</strain>
    </source>
</reference>
<dbReference type="RefSeq" id="WP_034346214.1">
    <property type="nucleotide sequence ID" value="NZ_FZNG01000040.1"/>
</dbReference>
<dbReference type="GO" id="GO:0006289">
    <property type="term" value="P:nucleotide-excision repair"/>
    <property type="evidence" value="ECO:0007669"/>
    <property type="project" value="InterPro"/>
</dbReference>
<dbReference type="InterPro" id="IPR000305">
    <property type="entry name" value="GIY-YIG_endonuc"/>
</dbReference>
<dbReference type="InterPro" id="IPR036876">
    <property type="entry name" value="UVR_dom_sf"/>
</dbReference>
<dbReference type="OrthoDB" id="9804933at2"/>
<name>A0A4U8S9L2_9HELI</name>
<dbReference type="PANTHER" id="PTHR30562">
    <property type="entry name" value="UVRC/OXIDOREDUCTASE"/>
    <property type="match status" value="1"/>
</dbReference>
<accession>A0A4U8S9L2</accession>
<evidence type="ECO:0000256" key="1">
    <source>
        <dbReference type="ARBA" id="ARBA00022490"/>
    </source>
</evidence>
<keyword evidence="5" id="KW-0234">DNA repair</keyword>
<evidence type="ECO:0000256" key="5">
    <source>
        <dbReference type="ARBA" id="ARBA00023204"/>
    </source>
</evidence>
<dbReference type="Proteomes" id="UP000029878">
    <property type="component" value="Unassembled WGS sequence"/>
</dbReference>
<dbReference type="CDD" id="cd10434">
    <property type="entry name" value="GIY-YIG_UvrC_Cho"/>
    <property type="match status" value="1"/>
</dbReference>
<dbReference type="SMART" id="SM00465">
    <property type="entry name" value="GIYc"/>
    <property type="match status" value="1"/>
</dbReference>
<dbReference type="SUPFAM" id="SSF82771">
    <property type="entry name" value="GIY-YIG endonuclease"/>
    <property type="match status" value="1"/>
</dbReference>
<evidence type="ECO:0000313" key="10">
    <source>
        <dbReference type="Proteomes" id="UP000029878"/>
    </source>
</evidence>
<dbReference type="Gene3D" id="3.30.420.340">
    <property type="entry name" value="UvrC, RNAse H endonuclease domain"/>
    <property type="match status" value="1"/>
</dbReference>
<dbReference type="InterPro" id="IPR038476">
    <property type="entry name" value="UvrC_RNase_H_dom_sf"/>
</dbReference>
<dbReference type="AlphaFoldDB" id="A0A4U8S9L2"/>
<dbReference type="PROSITE" id="PS50164">
    <property type="entry name" value="GIY_YIG"/>
    <property type="match status" value="1"/>
</dbReference>
<organism evidence="9 10">
    <name type="scientific">Helicobacter trogontum</name>
    <dbReference type="NCBI Taxonomy" id="50960"/>
    <lineage>
        <taxon>Bacteria</taxon>
        <taxon>Pseudomonadati</taxon>
        <taxon>Campylobacterota</taxon>
        <taxon>Epsilonproteobacteria</taxon>
        <taxon>Campylobacterales</taxon>
        <taxon>Helicobacteraceae</taxon>
        <taxon>Helicobacter</taxon>
    </lineage>
</organism>
<dbReference type="GO" id="GO:0009380">
    <property type="term" value="C:excinuclease repair complex"/>
    <property type="evidence" value="ECO:0007669"/>
    <property type="project" value="TreeGrafter"/>
</dbReference>